<organism evidence="2 3">
    <name type="scientific">Putridiphycobacter roseus</name>
    <dbReference type="NCBI Taxonomy" id="2219161"/>
    <lineage>
        <taxon>Bacteria</taxon>
        <taxon>Pseudomonadati</taxon>
        <taxon>Bacteroidota</taxon>
        <taxon>Flavobacteriia</taxon>
        <taxon>Flavobacteriales</taxon>
        <taxon>Crocinitomicaceae</taxon>
        <taxon>Putridiphycobacter</taxon>
    </lineage>
</organism>
<accession>A0A2W1N173</accession>
<reference evidence="2 3" key="1">
    <citation type="submission" date="2018-06" db="EMBL/GenBank/DDBJ databases">
        <title>The draft genome sequence of Crocinitomix sp. SM1701.</title>
        <authorList>
            <person name="Zhang X."/>
        </authorList>
    </citation>
    <scope>NUCLEOTIDE SEQUENCE [LARGE SCALE GENOMIC DNA]</scope>
    <source>
        <strain evidence="2 3">SM1701</strain>
    </source>
</reference>
<dbReference type="SUPFAM" id="SSF56925">
    <property type="entry name" value="OMPA-like"/>
    <property type="match status" value="1"/>
</dbReference>
<evidence type="ECO:0000313" key="3">
    <source>
        <dbReference type="Proteomes" id="UP000249248"/>
    </source>
</evidence>
<dbReference type="RefSeq" id="WP_111063704.1">
    <property type="nucleotide sequence ID" value="NZ_JBHUCU010000017.1"/>
</dbReference>
<evidence type="ECO:0008006" key="4">
    <source>
        <dbReference type="Google" id="ProtNLM"/>
    </source>
</evidence>
<feature type="signal peptide" evidence="1">
    <location>
        <begin position="1"/>
        <end position="20"/>
    </location>
</feature>
<dbReference type="EMBL" id="QKSB01000007">
    <property type="protein sequence ID" value="PZE16671.1"/>
    <property type="molecule type" value="Genomic_DNA"/>
</dbReference>
<dbReference type="Gene3D" id="2.40.160.20">
    <property type="match status" value="1"/>
</dbReference>
<evidence type="ECO:0000313" key="2">
    <source>
        <dbReference type="EMBL" id="PZE16671.1"/>
    </source>
</evidence>
<dbReference type="Proteomes" id="UP000249248">
    <property type="component" value="Unassembled WGS sequence"/>
</dbReference>
<gene>
    <name evidence="2" type="ORF">DNU06_12515</name>
</gene>
<keyword evidence="3" id="KW-1185">Reference proteome</keyword>
<keyword evidence="1" id="KW-0732">Signal</keyword>
<proteinExistence type="predicted"/>
<protein>
    <recommendedName>
        <fullName evidence="4">Outer membrane protein beta-barrel domain-containing protein</fullName>
    </recommendedName>
</protein>
<dbReference type="AlphaFoldDB" id="A0A2W1N173"/>
<sequence>MELITKIFCLLLLLPSQLFAQSEEDYDLNVGLYYSAGFLTEQTQTSNAHLSVGFLKNKIEGSLDLFYFLNAQGERERFNFNHQLFLGANYYFMVNKIKPYVGVQVGLASSESSEYGVFNTNNELVYESSINPLTSFNFGVKYAVSERFNITFSGRQIFGKHLANSYSTYLDELRFSFGINYSIINKTTP</sequence>
<evidence type="ECO:0000256" key="1">
    <source>
        <dbReference type="SAM" id="SignalP"/>
    </source>
</evidence>
<name>A0A2W1N173_9FLAO</name>
<dbReference type="InterPro" id="IPR011250">
    <property type="entry name" value="OMP/PagP_B-barrel"/>
</dbReference>
<feature type="chain" id="PRO_5016021853" description="Outer membrane protein beta-barrel domain-containing protein" evidence="1">
    <location>
        <begin position="21"/>
        <end position="189"/>
    </location>
</feature>
<dbReference type="OrthoDB" id="1467799at2"/>
<comment type="caution">
    <text evidence="2">The sequence shown here is derived from an EMBL/GenBank/DDBJ whole genome shotgun (WGS) entry which is preliminary data.</text>
</comment>